<evidence type="ECO:0000256" key="1">
    <source>
        <dbReference type="SAM" id="Phobius"/>
    </source>
</evidence>
<dbReference type="AlphaFoldDB" id="A0A540K779"/>
<reference evidence="2 3" key="1">
    <citation type="journal article" date="2019" name="G3 (Bethesda)">
        <title>Sequencing of a Wild Apple (Malus baccata) Genome Unravels the Differences Between Cultivated and Wild Apple Species Regarding Disease Resistance and Cold Tolerance.</title>
        <authorList>
            <person name="Chen X."/>
        </authorList>
    </citation>
    <scope>NUCLEOTIDE SEQUENCE [LARGE SCALE GENOMIC DNA]</scope>
    <source>
        <strain evidence="3">cv. Shandingzi</strain>
        <tissue evidence="2">Leaves</tissue>
    </source>
</reference>
<comment type="caution">
    <text evidence="2">The sequence shown here is derived from an EMBL/GenBank/DDBJ whole genome shotgun (WGS) entry which is preliminary data.</text>
</comment>
<evidence type="ECO:0000313" key="3">
    <source>
        <dbReference type="Proteomes" id="UP000315295"/>
    </source>
</evidence>
<accession>A0A540K779</accession>
<keyword evidence="1" id="KW-0472">Membrane</keyword>
<dbReference type="Proteomes" id="UP000315295">
    <property type="component" value="Unassembled WGS sequence"/>
</dbReference>
<sequence>MGIQLAMNVQIPVDLGGLGGKAVFVGQCQPFAVCILCLTTISSCIWCLEYGAYMILRYRRQLYGGMGSTNC</sequence>
<keyword evidence="3" id="KW-1185">Reference proteome</keyword>
<organism evidence="2 3">
    <name type="scientific">Malus baccata</name>
    <name type="common">Siberian crab apple</name>
    <name type="synonym">Pyrus baccata</name>
    <dbReference type="NCBI Taxonomy" id="106549"/>
    <lineage>
        <taxon>Eukaryota</taxon>
        <taxon>Viridiplantae</taxon>
        <taxon>Streptophyta</taxon>
        <taxon>Embryophyta</taxon>
        <taxon>Tracheophyta</taxon>
        <taxon>Spermatophyta</taxon>
        <taxon>Magnoliopsida</taxon>
        <taxon>eudicotyledons</taxon>
        <taxon>Gunneridae</taxon>
        <taxon>Pentapetalae</taxon>
        <taxon>rosids</taxon>
        <taxon>fabids</taxon>
        <taxon>Rosales</taxon>
        <taxon>Rosaceae</taxon>
        <taxon>Amygdaloideae</taxon>
        <taxon>Maleae</taxon>
        <taxon>Malus</taxon>
    </lineage>
</organism>
<evidence type="ECO:0000313" key="2">
    <source>
        <dbReference type="EMBL" id="TQD70084.1"/>
    </source>
</evidence>
<protein>
    <submittedName>
        <fullName evidence="2">Uncharacterized protein</fullName>
    </submittedName>
</protein>
<feature type="transmembrane region" description="Helical" evidence="1">
    <location>
        <begin position="30"/>
        <end position="56"/>
    </location>
</feature>
<proteinExistence type="predicted"/>
<dbReference type="EMBL" id="VIEB01002016">
    <property type="protein sequence ID" value="TQD70084.1"/>
    <property type="molecule type" value="Genomic_DNA"/>
</dbReference>
<name>A0A540K779_MALBA</name>
<keyword evidence="1" id="KW-0812">Transmembrane</keyword>
<keyword evidence="1" id="KW-1133">Transmembrane helix</keyword>
<gene>
    <name evidence="2" type="ORF">C1H46_044384</name>
</gene>